<name>A0AA38IFS1_9CUCU</name>
<dbReference type="EMBL" id="JALNTZ010000004">
    <property type="protein sequence ID" value="KAJ3654304.1"/>
    <property type="molecule type" value="Genomic_DNA"/>
</dbReference>
<gene>
    <name evidence="1" type="ORF">Zmor_013500</name>
</gene>
<accession>A0AA38IFS1</accession>
<organism evidence="1 2">
    <name type="scientific">Zophobas morio</name>
    <dbReference type="NCBI Taxonomy" id="2755281"/>
    <lineage>
        <taxon>Eukaryota</taxon>
        <taxon>Metazoa</taxon>
        <taxon>Ecdysozoa</taxon>
        <taxon>Arthropoda</taxon>
        <taxon>Hexapoda</taxon>
        <taxon>Insecta</taxon>
        <taxon>Pterygota</taxon>
        <taxon>Neoptera</taxon>
        <taxon>Endopterygota</taxon>
        <taxon>Coleoptera</taxon>
        <taxon>Polyphaga</taxon>
        <taxon>Cucujiformia</taxon>
        <taxon>Tenebrionidae</taxon>
        <taxon>Zophobas</taxon>
    </lineage>
</organism>
<evidence type="ECO:0000313" key="1">
    <source>
        <dbReference type="EMBL" id="KAJ3654304.1"/>
    </source>
</evidence>
<comment type="caution">
    <text evidence="1">The sequence shown here is derived from an EMBL/GenBank/DDBJ whole genome shotgun (WGS) entry which is preliminary data.</text>
</comment>
<keyword evidence="2" id="KW-1185">Reference proteome</keyword>
<proteinExistence type="predicted"/>
<evidence type="ECO:0000313" key="2">
    <source>
        <dbReference type="Proteomes" id="UP001168821"/>
    </source>
</evidence>
<dbReference type="Proteomes" id="UP001168821">
    <property type="component" value="Unassembled WGS sequence"/>
</dbReference>
<protein>
    <submittedName>
        <fullName evidence="1">Uncharacterized protein</fullName>
    </submittedName>
</protein>
<reference evidence="1" key="1">
    <citation type="journal article" date="2023" name="G3 (Bethesda)">
        <title>Whole genome assemblies of Zophobas morio and Tenebrio molitor.</title>
        <authorList>
            <person name="Kaur S."/>
            <person name="Stinson S.A."/>
            <person name="diCenzo G.C."/>
        </authorList>
    </citation>
    <scope>NUCLEOTIDE SEQUENCE</scope>
    <source>
        <strain evidence="1">QUZm001</strain>
    </source>
</reference>
<sequence>MRTPLSRIHLPALNESSNGTLTYAMYYSYIAKFIDPTSRCLCRTGGEGRSAVSVELEEFADNRECRPTFRSNPKKGAYAESNRIRTCIVYFFAFCTHYC</sequence>
<dbReference type="AlphaFoldDB" id="A0AA38IFS1"/>